<evidence type="ECO:0000313" key="2">
    <source>
        <dbReference type="EMBL" id="MOY37387.1"/>
    </source>
</evidence>
<feature type="transmembrane region" description="Helical" evidence="1">
    <location>
        <begin position="21"/>
        <end position="44"/>
    </location>
</feature>
<name>A0A4D5RML9_IXOSC</name>
<protein>
    <submittedName>
        <fullName evidence="2">Putative conserved plasma membrane protein</fullName>
    </submittedName>
</protein>
<dbReference type="InterPro" id="IPR031720">
    <property type="entry name" value="DUF4728"/>
</dbReference>
<keyword evidence="1" id="KW-0812">Transmembrane</keyword>
<dbReference type="VEuPathDB" id="VectorBase:ISCW000840"/>
<keyword evidence="1" id="KW-1133">Transmembrane helix</keyword>
<proteinExistence type="predicted"/>
<dbReference type="Pfam" id="PF15860">
    <property type="entry name" value="DUF4728"/>
    <property type="match status" value="1"/>
</dbReference>
<dbReference type="EMBL" id="GHJT01003416">
    <property type="protein sequence ID" value="MOY37387.1"/>
    <property type="molecule type" value="Transcribed_RNA"/>
</dbReference>
<dbReference type="OrthoDB" id="6495537at2759"/>
<sequence length="242" mass="26541">MAILKRCCCWKSVRKGSFASALFTLFFYSVHLCAGVLQINAFYATMGEESVIFVFVLLMVIFSGFSAIASLVLIIGLCTDNRLLLLPWIACVSITTILDVALSFYFLADALSDLVTIIFCIVDYTICALNIYCLLCVVSQYQEYLAGRGRSHTVAAVQDRAAVRYRQGDKVHTDEHRHNGPTSSLLLTVPTVSASTGGPRMSTDMSSISEDVFSSRRMSTENTSADMEPCPTATLIKIKTPP</sequence>
<dbReference type="VEuPathDB" id="VectorBase:ISCI000840"/>
<keyword evidence="1" id="KW-0472">Membrane</keyword>
<feature type="transmembrane region" description="Helical" evidence="1">
    <location>
        <begin position="50"/>
        <end position="78"/>
    </location>
</feature>
<feature type="transmembrane region" description="Helical" evidence="1">
    <location>
        <begin position="85"/>
        <end position="108"/>
    </location>
</feature>
<accession>A0A4D5RML9</accession>
<dbReference type="VEuPathDB" id="VectorBase:ISCW022289"/>
<reference evidence="2" key="1">
    <citation type="submission" date="2019-04" db="EMBL/GenBank/DDBJ databases">
        <title>An insight into the mialome of Ixodes scapularis.</title>
        <authorList>
            <person name="Ribeiro J.M."/>
            <person name="Mather T.N."/>
            <person name="Karim S."/>
        </authorList>
    </citation>
    <scope>NUCLEOTIDE SEQUENCE</scope>
</reference>
<dbReference type="VEuPathDB" id="VectorBase:ISCP_024327"/>
<dbReference type="PANTHER" id="PTHR36694:SF11">
    <property type="entry name" value="LP21121P-RELATED"/>
    <property type="match status" value="1"/>
</dbReference>
<organism evidence="2">
    <name type="scientific">Ixodes scapularis</name>
    <name type="common">Black-legged tick</name>
    <name type="synonym">Deer tick</name>
    <dbReference type="NCBI Taxonomy" id="6945"/>
    <lineage>
        <taxon>Eukaryota</taxon>
        <taxon>Metazoa</taxon>
        <taxon>Ecdysozoa</taxon>
        <taxon>Arthropoda</taxon>
        <taxon>Chelicerata</taxon>
        <taxon>Arachnida</taxon>
        <taxon>Acari</taxon>
        <taxon>Parasitiformes</taxon>
        <taxon>Ixodida</taxon>
        <taxon>Ixodoidea</taxon>
        <taxon>Ixodidae</taxon>
        <taxon>Ixodinae</taxon>
        <taxon>Ixodes</taxon>
    </lineage>
</organism>
<dbReference type="PANTHER" id="PTHR36694">
    <property type="entry name" value="PASIFLORA 1, ISOFORM A-RELATED"/>
    <property type="match status" value="1"/>
</dbReference>
<feature type="non-terminal residue" evidence="2">
    <location>
        <position position="242"/>
    </location>
</feature>
<dbReference type="AlphaFoldDB" id="A0A4D5RML9"/>
<feature type="transmembrane region" description="Helical" evidence="1">
    <location>
        <begin position="114"/>
        <end position="138"/>
    </location>
</feature>
<evidence type="ECO:0000256" key="1">
    <source>
        <dbReference type="SAM" id="Phobius"/>
    </source>
</evidence>
<dbReference type="VEuPathDB" id="VectorBase:ISCI022289"/>